<dbReference type="GO" id="GO:0016297">
    <property type="term" value="F:fatty acyl-[ACP] hydrolase activity"/>
    <property type="evidence" value="ECO:0007669"/>
    <property type="project" value="InterPro"/>
</dbReference>
<evidence type="ECO:0000256" key="3">
    <source>
        <dbReference type="ARBA" id="ARBA00022801"/>
    </source>
</evidence>
<protein>
    <submittedName>
        <fullName evidence="10">Acyl-ACP thioesterase</fullName>
    </submittedName>
</protein>
<evidence type="ECO:0000259" key="8">
    <source>
        <dbReference type="Pfam" id="PF01643"/>
    </source>
</evidence>
<evidence type="ECO:0000256" key="4">
    <source>
        <dbReference type="ARBA" id="ARBA00022832"/>
    </source>
</evidence>
<evidence type="ECO:0000256" key="1">
    <source>
        <dbReference type="ARBA" id="ARBA00006500"/>
    </source>
</evidence>
<gene>
    <name evidence="10" type="ORF">H9901_03965</name>
</gene>
<feature type="domain" description="Acyl-ACP thioesterase N-terminal hotdog" evidence="8">
    <location>
        <begin position="4"/>
        <end position="132"/>
    </location>
</feature>
<proteinExistence type="inferred from homology"/>
<comment type="similarity">
    <text evidence="1">Belongs to the acyl-ACP thioesterase family.</text>
</comment>
<dbReference type="Pfam" id="PF01643">
    <property type="entry name" value="Acyl-ACP_TE"/>
    <property type="match status" value="1"/>
</dbReference>
<evidence type="ECO:0000313" key="11">
    <source>
        <dbReference type="Proteomes" id="UP000777303"/>
    </source>
</evidence>
<evidence type="ECO:0000313" key="10">
    <source>
        <dbReference type="EMBL" id="MBU3851837.1"/>
    </source>
</evidence>
<keyword evidence="4" id="KW-0276">Fatty acid metabolism</keyword>
<dbReference type="InterPro" id="IPR002864">
    <property type="entry name" value="Acyl-ACP_thioesterase_NHD"/>
</dbReference>
<comment type="caution">
    <text evidence="10">The sequence shown here is derived from an EMBL/GenBank/DDBJ whole genome shotgun (WGS) entry which is preliminary data.</text>
</comment>
<keyword evidence="3" id="KW-0378">Hydrolase</keyword>
<dbReference type="Proteomes" id="UP000777303">
    <property type="component" value="Unassembled WGS sequence"/>
</dbReference>
<reference evidence="10" key="1">
    <citation type="journal article" date="2021" name="PeerJ">
        <title>Extensive microbial diversity within the chicken gut microbiome revealed by metagenomics and culture.</title>
        <authorList>
            <person name="Gilroy R."/>
            <person name="Ravi A."/>
            <person name="Getino M."/>
            <person name="Pursley I."/>
            <person name="Horton D.L."/>
            <person name="Alikhan N.F."/>
            <person name="Baker D."/>
            <person name="Gharbi K."/>
            <person name="Hall N."/>
            <person name="Watson M."/>
            <person name="Adriaenssens E.M."/>
            <person name="Foster-Nyarko E."/>
            <person name="Jarju S."/>
            <person name="Secka A."/>
            <person name="Antonio M."/>
            <person name="Oren A."/>
            <person name="Chaudhuri R.R."/>
            <person name="La Ragione R."/>
            <person name="Hildebrand F."/>
            <person name="Pallen M.J."/>
        </authorList>
    </citation>
    <scope>NUCLEOTIDE SEQUENCE</scope>
    <source>
        <strain evidence="10">F6-6636</strain>
    </source>
</reference>
<dbReference type="Gene3D" id="3.10.129.10">
    <property type="entry name" value="Hotdog Thioesterase"/>
    <property type="match status" value="1"/>
</dbReference>
<evidence type="ECO:0000256" key="5">
    <source>
        <dbReference type="ARBA" id="ARBA00022946"/>
    </source>
</evidence>
<reference evidence="10" key="2">
    <citation type="submission" date="2021-04" db="EMBL/GenBank/DDBJ databases">
        <authorList>
            <person name="Gilroy R."/>
        </authorList>
    </citation>
    <scope>NUCLEOTIDE SEQUENCE</scope>
    <source>
        <strain evidence="10">F6-6636</strain>
    </source>
</reference>
<name>A0A948X0T1_9LACO</name>
<dbReference type="InterPro" id="IPR045023">
    <property type="entry name" value="FATA/B"/>
</dbReference>
<dbReference type="AlphaFoldDB" id="A0A948X0T1"/>
<feature type="domain" description="Acyl-ACP thioesterase-like C-terminal" evidence="9">
    <location>
        <begin position="153"/>
        <end position="245"/>
    </location>
</feature>
<keyword evidence="2" id="KW-0444">Lipid biosynthesis</keyword>
<organism evidence="10 11">
    <name type="scientific">Candidatus Paralactobacillus gallistercoris</name>
    <dbReference type="NCBI Taxonomy" id="2838724"/>
    <lineage>
        <taxon>Bacteria</taxon>
        <taxon>Bacillati</taxon>
        <taxon>Bacillota</taxon>
        <taxon>Bacilli</taxon>
        <taxon>Lactobacillales</taxon>
        <taxon>Lactobacillaceae</taxon>
        <taxon>Lactobacillus</taxon>
    </lineage>
</organism>
<evidence type="ECO:0000256" key="6">
    <source>
        <dbReference type="ARBA" id="ARBA00023098"/>
    </source>
</evidence>
<dbReference type="Pfam" id="PF20791">
    <property type="entry name" value="Acyl-ACP_TE_C"/>
    <property type="match status" value="1"/>
</dbReference>
<keyword evidence="6" id="KW-0443">Lipid metabolism</keyword>
<evidence type="ECO:0000256" key="2">
    <source>
        <dbReference type="ARBA" id="ARBA00022516"/>
    </source>
</evidence>
<dbReference type="SUPFAM" id="SSF54637">
    <property type="entry name" value="Thioesterase/thiol ester dehydrase-isomerase"/>
    <property type="match status" value="2"/>
</dbReference>
<accession>A0A948X0T1</accession>
<evidence type="ECO:0000256" key="7">
    <source>
        <dbReference type="ARBA" id="ARBA00023160"/>
    </source>
</evidence>
<dbReference type="InterPro" id="IPR049427">
    <property type="entry name" value="Acyl-ACP_TE_C"/>
</dbReference>
<keyword evidence="5" id="KW-0809">Transit peptide</keyword>
<sequence>MTSSKYSEKYQIQLFEGNANGEISLAMMMNIMLAISEHQLDQLGISQQQLVANYHVGWVITQYHIEVKRAPKVGETIVASTQATGYNRFFCYRDFWIHDQAGNELVSVKSTFVMMDIQTRKIIPVIKEIVAKFDLEPSKQIVRFPRIPHFDDTKTITSQDYRVRYFDIDSNGHVNNTRYFDWMQDVLGFDFLQKHSLKTADVRYEREVHYGDVVQSEVQKAAENITLHRIMNNGEIAAEAQFTWQ</sequence>
<evidence type="ECO:0000259" key="9">
    <source>
        <dbReference type="Pfam" id="PF20791"/>
    </source>
</evidence>
<dbReference type="EMBL" id="JAHLFS010000051">
    <property type="protein sequence ID" value="MBU3851837.1"/>
    <property type="molecule type" value="Genomic_DNA"/>
</dbReference>
<dbReference type="CDD" id="cd00586">
    <property type="entry name" value="4HBT"/>
    <property type="match status" value="2"/>
</dbReference>
<dbReference type="InterPro" id="IPR029069">
    <property type="entry name" value="HotDog_dom_sf"/>
</dbReference>
<dbReference type="GO" id="GO:0000036">
    <property type="term" value="F:acyl carrier activity"/>
    <property type="evidence" value="ECO:0007669"/>
    <property type="project" value="TreeGrafter"/>
</dbReference>
<keyword evidence="7" id="KW-0275">Fatty acid biosynthesis</keyword>
<dbReference type="PANTHER" id="PTHR31727:SF6">
    <property type="entry name" value="OLEOYL-ACYL CARRIER PROTEIN THIOESTERASE 1, CHLOROPLASTIC"/>
    <property type="match status" value="1"/>
</dbReference>
<dbReference type="PANTHER" id="PTHR31727">
    <property type="entry name" value="OLEOYL-ACYL CARRIER PROTEIN THIOESTERASE 1, CHLOROPLASTIC"/>
    <property type="match status" value="1"/>
</dbReference>